<dbReference type="EMBL" id="JTHP01000010">
    <property type="protein sequence ID" value="KJD46212.1"/>
    <property type="molecule type" value="Genomic_DNA"/>
</dbReference>
<proteinExistence type="predicted"/>
<keyword evidence="1" id="KW-0472">Membrane</keyword>
<dbReference type="OrthoDB" id="2926024at2"/>
<evidence type="ECO:0000256" key="1">
    <source>
        <dbReference type="SAM" id="Phobius"/>
    </source>
</evidence>
<keyword evidence="1" id="KW-0812">Transmembrane</keyword>
<comment type="caution">
    <text evidence="3">The sequence shown here is derived from an EMBL/GenBank/DDBJ whole genome shotgun (WGS) entry which is preliminary data.</text>
</comment>
<sequence>MIKLNPKRLRPNQSKKKYNVFQNIWRAIRLNFIKLLRAPGGVKKISLGFAIGFALEMIVISTASLVYLVFYPIVRLSGGSLPAAIVGNVVGKLTFLPIVLMPFAKQLGAWIYPSHYPVHVRGGRLHEHSFMELFHGNWSVFRDLLHGGLHILIGMSIFGVVLGVISYFVIQVLYNRSLHKRLEKRKLRHGAAFSGARLLKNG</sequence>
<keyword evidence="1" id="KW-1133">Transmembrane helix</keyword>
<feature type="transmembrane region" description="Helical" evidence="1">
    <location>
        <begin position="47"/>
        <end position="70"/>
    </location>
</feature>
<dbReference type="Pfam" id="PF09835">
    <property type="entry name" value="DUF2062"/>
    <property type="match status" value="1"/>
</dbReference>
<dbReference type="InterPro" id="IPR018639">
    <property type="entry name" value="DUF2062"/>
</dbReference>
<evidence type="ECO:0000313" key="3">
    <source>
        <dbReference type="EMBL" id="KJD46212.1"/>
    </source>
</evidence>
<dbReference type="AlphaFoldDB" id="A0A0D7X838"/>
<dbReference type="PATRIC" id="fig|159743.3.peg.1668"/>
<accession>A0A0D7X838</accession>
<reference evidence="3 4" key="1">
    <citation type="submission" date="2014-11" db="EMBL/GenBank/DDBJ databases">
        <title>Draft Genome Sequences of Paenibacillus polymyxa NRRL B-30509 and Paenibacillus terrae NRRL B-30644, Strains from a Poultry Environment that Produce Tridecaptin A and Paenicidins.</title>
        <authorList>
            <person name="van Belkum M.J."/>
            <person name="Lohans C.T."/>
            <person name="Vederas J.C."/>
        </authorList>
    </citation>
    <scope>NUCLEOTIDE SEQUENCE [LARGE SCALE GENOMIC DNA]</scope>
    <source>
        <strain evidence="3 4">NRRL B-30644</strain>
    </source>
</reference>
<organism evidence="3 4">
    <name type="scientific">Paenibacillus terrae</name>
    <dbReference type="NCBI Taxonomy" id="159743"/>
    <lineage>
        <taxon>Bacteria</taxon>
        <taxon>Bacillati</taxon>
        <taxon>Bacillota</taxon>
        <taxon>Bacilli</taxon>
        <taxon>Bacillales</taxon>
        <taxon>Paenibacillaceae</taxon>
        <taxon>Paenibacillus</taxon>
    </lineage>
</organism>
<feature type="transmembrane region" description="Helical" evidence="1">
    <location>
        <begin position="149"/>
        <end position="174"/>
    </location>
</feature>
<protein>
    <submittedName>
        <fullName evidence="3">Group-specific protein</fullName>
    </submittedName>
</protein>
<feature type="domain" description="DUF2062" evidence="2">
    <location>
        <begin position="26"/>
        <end position="181"/>
    </location>
</feature>
<evidence type="ECO:0000259" key="2">
    <source>
        <dbReference type="Pfam" id="PF09835"/>
    </source>
</evidence>
<evidence type="ECO:0000313" key="4">
    <source>
        <dbReference type="Proteomes" id="UP000032534"/>
    </source>
</evidence>
<name>A0A0D7X838_9BACL</name>
<keyword evidence="4" id="KW-1185">Reference proteome</keyword>
<gene>
    <name evidence="3" type="ORF">QD47_07600</name>
</gene>
<dbReference type="Proteomes" id="UP000032534">
    <property type="component" value="Unassembled WGS sequence"/>
</dbReference>
<dbReference type="RefSeq" id="WP_044645563.1">
    <property type="nucleotide sequence ID" value="NZ_JTHP01000010.1"/>
</dbReference>